<dbReference type="EMBL" id="BMHP01000001">
    <property type="protein sequence ID" value="GGD47344.1"/>
    <property type="molecule type" value="Genomic_DNA"/>
</dbReference>
<proteinExistence type="predicted"/>
<dbReference type="InterPro" id="IPR036291">
    <property type="entry name" value="NAD(P)-bd_dom_sf"/>
</dbReference>
<dbReference type="Proteomes" id="UP000612456">
    <property type="component" value="Unassembled WGS sequence"/>
</dbReference>
<dbReference type="Gene3D" id="3.40.50.720">
    <property type="entry name" value="NAD(P)-binding Rossmann-like Domain"/>
    <property type="match status" value="1"/>
</dbReference>
<dbReference type="AlphaFoldDB" id="A0A916YIS7"/>
<name>A0A916YIS7_9BACL</name>
<dbReference type="RefSeq" id="WP_188988112.1">
    <property type="nucleotide sequence ID" value="NZ_BMHP01000001.1"/>
</dbReference>
<evidence type="ECO:0000259" key="1">
    <source>
        <dbReference type="Pfam" id="PF01408"/>
    </source>
</evidence>
<feature type="domain" description="Gfo/Idh/MocA-like oxidoreductase N-terminal" evidence="1">
    <location>
        <begin position="68"/>
        <end position="145"/>
    </location>
</feature>
<accession>A0A916YIS7</accession>
<evidence type="ECO:0000313" key="3">
    <source>
        <dbReference type="Proteomes" id="UP000612456"/>
    </source>
</evidence>
<gene>
    <name evidence="2" type="ORF">GCM10010911_01070</name>
</gene>
<keyword evidence="3" id="KW-1185">Reference proteome</keyword>
<organism evidence="2 3">
    <name type="scientific">Paenibacillus nasutitermitis</name>
    <dbReference type="NCBI Taxonomy" id="1652958"/>
    <lineage>
        <taxon>Bacteria</taxon>
        <taxon>Bacillati</taxon>
        <taxon>Bacillota</taxon>
        <taxon>Bacilli</taxon>
        <taxon>Bacillales</taxon>
        <taxon>Paenibacillaceae</taxon>
        <taxon>Paenibacillus</taxon>
    </lineage>
</organism>
<evidence type="ECO:0000313" key="2">
    <source>
        <dbReference type="EMBL" id="GGD47344.1"/>
    </source>
</evidence>
<dbReference type="GO" id="GO:0000166">
    <property type="term" value="F:nucleotide binding"/>
    <property type="evidence" value="ECO:0007669"/>
    <property type="project" value="InterPro"/>
</dbReference>
<reference evidence="2" key="2">
    <citation type="submission" date="2020-09" db="EMBL/GenBank/DDBJ databases">
        <authorList>
            <person name="Sun Q."/>
            <person name="Zhou Y."/>
        </authorList>
    </citation>
    <scope>NUCLEOTIDE SEQUENCE</scope>
    <source>
        <strain evidence="2">CGMCC 1.15178</strain>
    </source>
</reference>
<dbReference type="InterPro" id="IPR000683">
    <property type="entry name" value="Gfo/Idh/MocA-like_OxRdtase_N"/>
</dbReference>
<dbReference type="SUPFAM" id="SSF51735">
    <property type="entry name" value="NAD(P)-binding Rossmann-fold domains"/>
    <property type="match status" value="1"/>
</dbReference>
<comment type="caution">
    <text evidence="2">The sequence shown here is derived from an EMBL/GenBank/DDBJ whole genome shotgun (WGS) entry which is preliminary data.</text>
</comment>
<dbReference type="Pfam" id="PF01408">
    <property type="entry name" value="GFO_IDH_MocA"/>
    <property type="match status" value="1"/>
</dbReference>
<protein>
    <submittedName>
        <fullName evidence="2">Dehydrogenase</fullName>
    </submittedName>
</protein>
<reference evidence="2" key="1">
    <citation type="journal article" date="2014" name="Int. J. Syst. Evol. Microbiol.">
        <title>Complete genome sequence of Corynebacterium casei LMG S-19264T (=DSM 44701T), isolated from a smear-ripened cheese.</title>
        <authorList>
            <consortium name="US DOE Joint Genome Institute (JGI-PGF)"/>
            <person name="Walter F."/>
            <person name="Albersmeier A."/>
            <person name="Kalinowski J."/>
            <person name="Ruckert C."/>
        </authorList>
    </citation>
    <scope>NUCLEOTIDE SEQUENCE</scope>
    <source>
        <strain evidence="2">CGMCC 1.15178</strain>
    </source>
</reference>
<sequence>METNKPVPQQPLKLGLIGLDTSHVTAFAGLLNDRDHPYHVPGGTIVAAYPGIASKDFRLSYNRIEQFTEEIRTQHGIAIEESVEALAERCDAMFIESVDGRVHLDIFRRVAPYGKPVFIDKPFTLNSKDAEQIVAIANQYSVPVMSCSSLRYAEGLLEQLTPERQAAAGPIIGADCYGPMMIEQTQPGLFWYGIHSVEMLYRIMGQGCISISAVSNEDHDLIIGRWKDGRIGTIRGNRSGNSKFGALIHREQETDSVDVYANPKPYYASMLERVIEMFHTRQSDIPSEETIEIIRFIERANECRLSGNPGERAL</sequence>